<organism evidence="1 2">
    <name type="scientific">Actinocatenispora comari</name>
    <dbReference type="NCBI Taxonomy" id="2807577"/>
    <lineage>
        <taxon>Bacteria</taxon>
        <taxon>Bacillati</taxon>
        <taxon>Actinomycetota</taxon>
        <taxon>Actinomycetes</taxon>
        <taxon>Micromonosporales</taxon>
        <taxon>Micromonosporaceae</taxon>
        <taxon>Actinocatenispora</taxon>
    </lineage>
</organism>
<sequence>MDARVLRSLLGEDVVLDPNDALVHYLRVTMHTLGEVLDEIATAYRPVNTGAAARFDAAAEASRRSCRELSAAVDPSTT</sequence>
<evidence type="ECO:0000313" key="1">
    <source>
        <dbReference type="EMBL" id="GIL29134.1"/>
    </source>
</evidence>
<accession>A0A8J4AEJ0</accession>
<gene>
    <name evidence="1" type="ORF">NUM_43880</name>
</gene>
<evidence type="ECO:0000313" key="2">
    <source>
        <dbReference type="Proteomes" id="UP000614996"/>
    </source>
</evidence>
<dbReference type="Proteomes" id="UP000614996">
    <property type="component" value="Unassembled WGS sequence"/>
</dbReference>
<reference evidence="2" key="1">
    <citation type="journal article" date="2021" name="Int. J. Syst. Evol. Microbiol.">
        <title>Actinocatenispora comari sp. nov., an endophytic actinomycete isolated from aerial parts of Comarum salesowianum.</title>
        <authorList>
            <person name="Oyunbileg N."/>
            <person name="Iizaka Y."/>
            <person name="Hamada M."/>
            <person name="Davaapurev B.O."/>
            <person name="Fukumoto A."/>
            <person name="Tsetseg B."/>
            <person name="Kato F."/>
            <person name="Tamura T."/>
            <person name="Batkhuu J."/>
            <person name="Anzai Y."/>
        </authorList>
    </citation>
    <scope>NUCLEOTIDE SEQUENCE [LARGE SCALE GENOMIC DNA]</scope>
    <source>
        <strain evidence="2">NUM-2625</strain>
    </source>
</reference>
<dbReference type="EMBL" id="BOPO01000084">
    <property type="protein sequence ID" value="GIL29134.1"/>
    <property type="molecule type" value="Genomic_DNA"/>
</dbReference>
<comment type="caution">
    <text evidence="1">The sequence shown here is derived from an EMBL/GenBank/DDBJ whole genome shotgun (WGS) entry which is preliminary data.</text>
</comment>
<keyword evidence="2" id="KW-1185">Reference proteome</keyword>
<dbReference type="AlphaFoldDB" id="A0A8J4AEJ0"/>
<proteinExistence type="predicted"/>
<name>A0A8J4AEJ0_9ACTN</name>
<protein>
    <submittedName>
        <fullName evidence="1">Uncharacterized protein</fullName>
    </submittedName>
</protein>